<dbReference type="SMART" id="SM00406">
    <property type="entry name" value="IGv"/>
    <property type="match status" value="1"/>
</dbReference>
<evidence type="ECO:0000256" key="1">
    <source>
        <dbReference type="ARBA" id="ARBA00004370"/>
    </source>
</evidence>
<dbReference type="SUPFAM" id="SSF48726">
    <property type="entry name" value="Immunoglobulin"/>
    <property type="match status" value="1"/>
</dbReference>
<dbReference type="InterPro" id="IPR007110">
    <property type="entry name" value="Ig-like_dom"/>
</dbReference>
<dbReference type="InterPro" id="IPR013783">
    <property type="entry name" value="Ig-like_fold"/>
</dbReference>
<dbReference type="InterPro" id="IPR013106">
    <property type="entry name" value="Ig_V-set"/>
</dbReference>
<dbReference type="PROSITE" id="PS50835">
    <property type="entry name" value="IG_LIKE"/>
    <property type="match status" value="1"/>
</dbReference>
<keyword evidence="4 7" id="KW-0472">Membrane</keyword>
<dbReference type="Gene3D" id="2.60.40.10">
    <property type="entry name" value="Immunoglobulins"/>
    <property type="match status" value="1"/>
</dbReference>
<keyword evidence="5" id="KW-1015">Disulfide bond</keyword>
<keyword evidence="2 7" id="KW-0812">Transmembrane</keyword>
<dbReference type="InParanoid" id="A0A3Q0FKQ7"/>
<keyword evidence="3 7" id="KW-1133">Transmembrane helix</keyword>
<evidence type="ECO:0000256" key="6">
    <source>
        <dbReference type="ARBA" id="ARBA00023319"/>
    </source>
</evidence>
<feature type="transmembrane region" description="Helical" evidence="7">
    <location>
        <begin position="158"/>
        <end position="180"/>
    </location>
</feature>
<dbReference type="AlphaFoldDB" id="A0A3Q0FKQ7"/>
<evidence type="ECO:0000313" key="9">
    <source>
        <dbReference type="Proteomes" id="UP000189705"/>
    </source>
</evidence>
<accession>A0A3Q0FKQ7</accession>
<keyword evidence="6" id="KW-0393">Immunoglobulin domain</keyword>
<comment type="subcellular location">
    <subcellularLocation>
        <location evidence="1">Membrane</location>
    </subcellularLocation>
</comment>
<dbReference type="InterPro" id="IPR050504">
    <property type="entry name" value="IgSF_BTN/MOG"/>
</dbReference>
<evidence type="ECO:0000313" key="10">
    <source>
        <dbReference type="RefSeq" id="XP_025047827.1"/>
    </source>
</evidence>
<keyword evidence="9" id="KW-1185">Reference proteome</keyword>
<dbReference type="FunFam" id="2.60.40.10:FF:000183">
    <property type="entry name" value="Myelin-oligodendrocyte glycoprotein"/>
    <property type="match status" value="1"/>
</dbReference>
<name>A0A3Q0FKQ7_ALLSI</name>
<dbReference type="PANTHER" id="PTHR24100">
    <property type="entry name" value="BUTYROPHILIN"/>
    <property type="match status" value="1"/>
</dbReference>
<evidence type="ECO:0000256" key="7">
    <source>
        <dbReference type="SAM" id="Phobius"/>
    </source>
</evidence>
<dbReference type="RefSeq" id="XP_025047827.1">
    <property type="nucleotide sequence ID" value="XM_025192042.1"/>
</dbReference>
<protein>
    <submittedName>
        <fullName evidence="10">Myelin-oligodendrocyte glycoprotein-like</fullName>
    </submittedName>
</protein>
<feature type="domain" description="Ig-like" evidence="8">
    <location>
        <begin position="17"/>
        <end position="149"/>
    </location>
</feature>
<proteinExistence type="predicted"/>
<dbReference type="Proteomes" id="UP000189705">
    <property type="component" value="Unplaced"/>
</dbReference>
<dbReference type="GO" id="GO:0050852">
    <property type="term" value="P:T cell receptor signaling pathway"/>
    <property type="evidence" value="ECO:0007669"/>
    <property type="project" value="TreeGrafter"/>
</dbReference>
<evidence type="ECO:0000256" key="3">
    <source>
        <dbReference type="ARBA" id="ARBA00022989"/>
    </source>
</evidence>
<evidence type="ECO:0000256" key="2">
    <source>
        <dbReference type="ARBA" id="ARBA00022692"/>
    </source>
</evidence>
<sequence length="237" mass="27354">MKVLSFCPRSRYSFLLPHFIIYFITFQIHKVESALFKVIGPHHPISAEVGEDVVLPCHLSPRRSAEDMEVRWFRSKFTSYVHLYRYRKDQFDQQMPEYQGRTELLKDGFTNGSVDLKIASVQLSDEGQYTCFIQDDVITEEAQMEIKVTDHSSQKVPAWIVVLGVIMVVLFGVIILTVYFSKRKGKHVKEVGKSHFSSFHFGKQLDCNEHSGFPSMQYSEDLEEDKSHVALSSYIGM</sequence>
<dbReference type="GO" id="GO:0001817">
    <property type="term" value="P:regulation of cytokine production"/>
    <property type="evidence" value="ECO:0007669"/>
    <property type="project" value="TreeGrafter"/>
</dbReference>
<dbReference type="KEGG" id="asn:106722930"/>
<dbReference type="InterPro" id="IPR003599">
    <property type="entry name" value="Ig_sub"/>
</dbReference>
<dbReference type="GO" id="GO:0009897">
    <property type="term" value="C:external side of plasma membrane"/>
    <property type="evidence" value="ECO:0007669"/>
    <property type="project" value="TreeGrafter"/>
</dbReference>
<dbReference type="CDD" id="cd05713">
    <property type="entry name" value="IgV_MOG_like"/>
    <property type="match status" value="1"/>
</dbReference>
<dbReference type="GeneID" id="106722930"/>
<dbReference type="SMART" id="SM00409">
    <property type="entry name" value="IG"/>
    <property type="match status" value="1"/>
</dbReference>
<dbReference type="PANTHER" id="PTHR24100:SF149">
    <property type="entry name" value="BG-LIKE ANTIGEN 1-RELATED"/>
    <property type="match status" value="1"/>
</dbReference>
<evidence type="ECO:0000259" key="8">
    <source>
        <dbReference type="PROSITE" id="PS50835"/>
    </source>
</evidence>
<dbReference type="Pfam" id="PF07686">
    <property type="entry name" value="V-set"/>
    <property type="match status" value="1"/>
</dbReference>
<feature type="transmembrane region" description="Helical" evidence="7">
    <location>
        <begin position="12"/>
        <end position="29"/>
    </location>
</feature>
<reference evidence="10" key="1">
    <citation type="submission" date="2025-08" db="UniProtKB">
        <authorList>
            <consortium name="RefSeq"/>
        </authorList>
    </citation>
    <scope>IDENTIFICATION</scope>
</reference>
<evidence type="ECO:0000256" key="4">
    <source>
        <dbReference type="ARBA" id="ARBA00023136"/>
    </source>
</evidence>
<dbReference type="InterPro" id="IPR036179">
    <property type="entry name" value="Ig-like_dom_sf"/>
</dbReference>
<dbReference type="GO" id="GO:0005102">
    <property type="term" value="F:signaling receptor binding"/>
    <property type="evidence" value="ECO:0007669"/>
    <property type="project" value="TreeGrafter"/>
</dbReference>
<gene>
    <name evidence="10" type="primary">LOC106722930</name>
</gene>
<organism evidence="9 10">
    <name type="scientific">Alligator sinensis</name>
    <name type="common">Chinese alligator</name>
    <dbReference type="NCBI Taxonomy" id="38654"/>
    <lineage>
        <taxon>Eukaryota</taxon>
        <taxon>Metazoa</taxon>
        <taxon>Chordata</taxon>
        <taxon>Craniata</taxon>
        <taxon>Vertebrata</taxon>
        <taxon>Euteleostomi</taxon>
        <taxon>Archelosauria</taxon>
        <taxon>Archosauria</taxon>
        <taxon>Crocodylia</taxon>
        <taxon>Alligatoridae</taxon>
        <taxon>Alligatorinae</taxon>
        <taxon>Alligator</taxon>
    </lineage>
</organism>
<evidence type="ECO:0000256" key="5">
    <source>
        <dbReference type="ARBA" id="ARBA00023157"/>
    </source>
</evidence>